<accession>A0A2T4BF20</accession>
<gene>
    <name evidence="2" type="ORF">BBK36DRAFT_168301</name>
</gene>
<sequence length="73" mass="8117">MASARCPFVRAWVPSLYVNAGLSPVRGAASTAARPRRQGLSNRLGLKSPPRLFKKSFQAKRKTVPSFRSTSWR</sequence>
<organism evidence="2 3">
    <name type="scientific">Trichoderma citrinoviride</name>
    <dbReference type="NCBI Taxonomy" id="58853"/>
    <lineage>
        <taxon>Eukaryota</taxon>
        <taxon>Fungi</taxon>
        <taxon>Dikarya</taxon>
        <taxon>Ascomycota</taxon>
        <taxon>Pezizomycotina</taxon>
        <taxon>Sordariomycetes</taxon>
        <taxon>Hypocreomycetidae</taxon>
        <taxon>Hypocreales</taxon>
        <taxon>Hypocreaceae</taxon>
        <taxon>Trichoderma</taxon>
    </lineage>
</organism>
<dbReference type="GeneID" id="36605915"/>
<proteinExistence type="predicted"/>
<reference evidence="3" key="1">
    <citation type="submission" date="2016-07" db="EMBL/GenBank/DDBJ databases">
        <title>Multiple horizontal gene transfer events from other fungi enriched the ability of initially mycotrophic Trichoderma (Ascomycota) to feed on dead plant biomass.</title>
        <authorList>
            <consortium name="DOE Joint Genome Institute"/>
            <person name="Atanasova L."/>
            <person name="Chenthamara K."/>
            <person name="Zhang J."/>
            <person name="Grujic M."/>
            <person name="Henrissat B."/>
            <person name="Kuo A."/>
            <person name="Aerts A."/>
            <person name="Salamov A."/>
            <person name="Lipzen A."/>
            <person name="Labutti K."/>
            <person name="Barry K."/>
            <person name="Miao Y."/>
            <person name="Rahimi M.J."/>
            <person name="Shen Q."/>
            <person name="Grigoriev I.V."/>
            <person name="Kubicek C.P."/>
            <person name="Druzhinina I.S."/>
        </authorList>
    </citation>
    <scope>NUCLEOTIDE SEQUENCE [LARGE SCALE GENOMIC DNA]</scope>
    <source>
        <strain evidence="3">TUCIM 6016</strain>
    </source>
</reference>
<keyword evidence="3" id="KW-1185">Reference proteome</keyword>
<name>A0A2T4BF20_9HYPO</name>
<evidence type="ECO:0000256" key="1">
    <source>
        <dbReference type="SAM" id="MobiDB-lite"/>
    </source>
</evidence>
<dbReference type="AlphaFoldDB" id="A0A2T4BF20"/>
<dbReference type="EMBL" id="KZ680210">
    <property type="protein sequence ID" value="PTB67868.1"/>
    <property type="molecule type" value="Genomic_DNA"/>
</dbReference>
<evidence type="ECO:0000313" key="3">
    <source>
        <dbReference type="Proteomes" id="UP000241546"/>
    </source>
</evidence>
<dbReference type="Proteomes" id="UP000241546">
    <property type="component" value="Unassembled WGS sequence"/>
</dbReference>
<evidence type="ECO:0000313" key="2">
    <source>
        <dbReference type="EMBL" id="PTB67868.1"/>
    </source>
</evidence>
<feature type="region of interest" description="Disordered" evidence="1">
    <location>
        <begin position="27"/>
        <end position="52"/>
    </location>
</feature>
<protein>
    <submittedName>
        <fullName evidence="2">Uncharacterized protein</fullName>
    </submittedName>
</protein>
<feature type="non-terminal residue" evidence="2">
    <location>
        <position position="73"/>
    </location>
</feature>
<dbReference type="RefSeq" id="XP_024751188.1">
    <property type="nucleotide sequence ID" value="XM_024897797.1"/>
</dbReference>